<feature type="domain" description="R13L1/DRL21-like LRR repeat region" evidence="3">
    <location>
        <begin position="288"/>
        <end position="440"/>
    </location>
</feature>
<dbReference type="Gene3D" id="3.80.10.10">
    <property type="entry name" value="Ribonuclease Inhibitor"/>
    <property type="match status" value="1"/>
</dbReference>
<dbReference type="PANTHER" id="PTHR47186">
    <property type="entry name" value="LEUCINE-RICH REPEAT-CONTAINING PROTEIN 57"/>
    <property type="match status" value="1"/>
</dbReference>
<dbReference type="PANTHER" id="PTHR47186:SF3">
    <property type="entry name" value="OS09G0267800 PROTEIN"/>
    <property type="match status" value="1"/>
</dbReference>
<proteinExistence type="predicted"/>
<keyword evidence="5" id="KW-1185">Reference proteome</keyword>
<dbReference type="AlphaFoldDB" id="A0A8T2WDG4"/>
<evidence type="ECO:0000313" key="4">
    <source>
        <dbReference type="EMBL" id="KAH8479348.1"/>
    </source>
</evidence>
<sequence length="517" mass="57704">MGILGKGKLLAEEFGELMNRKVRLASHIVESIPNHFIILRQLRDIRERLDDISKEMGEFQLKEVLMSRLPQTGNREGRETGAHIVESEVCGRKEDVEKVVKMLLGSNTDVREKLIHQWIAGGLAQRSAHDRVSKPEDIGSDYLNDLLRMSFLEVVSGCGDSSTTRIKMHDLAISVAGNEFLAAGKTEQQGTLEQSHSLPKVCDFFTTTRHAVVDCNSSSGLIHEALYRAKGLRTHNLLSLGDASEKAIRNLISSFKLARLPGFIGRLRNLQSMPIFIAGKTWEEGILQLLELQNLPGELKIKHLENVERRHVARTCLISEDLPGNRRDYCLENMQLNSLGLSWGDADEHKLSVSMRGPRSQTGHHSVETARILLDSTLKPNSRIKKLFVNGYPGTEFPNWMNAAALCNLIQLELANCTNSESLPTLGELPLLKVLRIQGMDSVVNIGNEFFGGMRAFSSLTEFSLKDFPKLETWSTNPVEAFTCLNKLTIINCPVLITMPWISSTCRDQKLPPSDAT</sequence>
<evidence type="ECO:0000313" key="5">
    <source>
        <dbReference type="Proteomes" id="UP000807159"/>
    </source>
</evidence>
<dbReference type="Pfam" id="PF23559">
    <property type="entry name" value="WHD_DRP"/>
    <property type="match status" value="1"/>
</dbReference>
<organism evidence="4 5">
    <name type="scientific">Populus deltoides</name>
    <name type="common">Eastern poplar</name>
    <name type="synonym">Eastern cottonwood</name>
    <dbReference type="NCBI Taxonomy" id="3696"/>
    <lineage>
        <taxon>Eukaryota</taxon>
        <taxon>Viridiplantae</taxon>
        <taxon>Streptophyta</taxon>
        <taxon>Embryophyta</taxon>
        <taxon>Tracheophyta</taxon>
        <taxon>Spermatophyta</taxon>
        <taxon>Magnoliopsida</taxon>
        <taxon>eudicotyledons</taxon>
        <taxon>Gunneridae</taxon>
        <taxon>Pentapetalae</taxon>
        <taxon>rosids</taxon>
        <taxon>fabids</taxon>
        <taxon>Malpighiales</taxon>
        <taxon>Salicaceae</taxon>
        <taxon>Saliceae</taxon>
        <taxon>Populus</taxon>
    </lineage>
</organism>
<dbReference type="Proteomes" id="UP000807159">
    <property type="component" value="Unassembled WGS sequence"/>
</dbReference>
<comment type="caution">
    <text evidence="4">The sequence shown here is derived from an EMBL/GenBank/DDBJ whole genome shotgun (WGS) entry which is preliminary data.</text>
</comment>
<accession>A0A8T2WDG4</accession>
<reference evidence="4" key="1">
    <citation type="journal article" date="2021" name="J. Hered.">
        <title>Genome Assembly of Salicaceae Populus deltoides (Eastern Cottonwood) I-69 Based on Nanopore Sequencing and Hi-C Technologies.</title>
        <authorList>
            <person name="Bai S."/>
            <person name="Wu H."/>
            <person name="Zhang J."/>
            <person name="Pan Z."/>
            <person name="Zhao W."/>
            <person name="Li Z."/>
            <person name="Tong C."/>
        </authorList>
    </citation>
    <scope>NUCLEOTIDE SEQUENCE</scope>
    <source>
        <tissue evidence="4">Leaf</tissue>
    </source>
</reference>
<feature type="domain" description="Disease resistance protein winged helix" evidence="2">
    <location>
        <begin position="111"/>
        <end position="171"/>
    </location>
</feature>
<evidence type="ECO:0000259" key="2">
    <source>
        <dbReference type="Pfam" id="PF23559"/>
    </source>
</evidence>
<name>A0A8T2WDG4_POPDE</name>
<keyword evidence="1" id="KW-0677">Repeat</keyword>
<dbReference type="InterPro" id="IPR056789">
    <property type="entry name" value="LRR_R13L1-DRL21"/>
</dbReference>
<dbReference type="Pfam" id="PF25019">
    <property type="entry name" value="LRR_R13L1-DRL21"/>
    <property type="match status" value="1"/>
</dbReference>
<gene>
    <name evidence="4" type="ORF">H0E87_031660</name>
</gene>
<dbReference type="SUPFAM" id="SSF52058">
    <property type="entry name" value="L domain-like"/>
    <property type="match status" value="1"/>
</dbReference>
<dbReference type="InterPro" id="IPR058922">
    <property type="entry name" value="WHD_DRP"/>
</dbReference>
<protein>
    <submittedName>
        <fullName evidence="4">Uncharacterized protein</fullName>
    </submittedName>
</protein>
<evidence type="ECO:0000259" key="3">
    <source>
        <dbReference type="Pfam" id="PF25019"/>
    </source>
</evidence>
<dbReference type="InterPro" id="IPR032675">
    <property type="entry name" value="LRR_dom_sf"/>
</dbReference>
<feature type="non-terminal residue" evidence="4">
    <location>
        <position position="1"/>
    </location>
</feature>
<evidence type="ECO:0000256" key="1">
    <source>
        <dbReference type="ARBA" id="ARBA00022737"/>
    </source>
</evidence>
<dbReference type="EMBL" id="JACEGQ020000222">
    <property type="protein sequence ID" value="KAH8479348.1"/>
    <property type="molecule type" value="Genomic_DNA"/>
</dbReference>